<evidence type="ECO:0000256" key="1">
    <source>
        <dbReference type="SAM" id="SignalP"/>
    </source>
</evidence>
<organism evidence="3 4">
    <name type="scientific">Chryseobacterium nematophagum</name>
    <dbReference type="NCBI Taxonomy" id="2305228"/>
    <lineage>
        <taxon>Bacteria</taxon>
        <taxon>Pseudomonadati</taxon>
        <taxon>Bacteroidota</taxon>
        <taxon>Flavobacteriia</taxon>
        <taxon>Flavobacteriales</taxon>
        <taxon>Weeksellaceae</taxon>
        <taxon>Chryseobacterium group</taxon>
        <taxon>Chryseobacterium</taxon>
    </lineage>
</organism>
<dbReference type="AlphaFoldDB" id="A0A3M7LE28"/>
<dbReference type="PROSITE" id="PS51257">
    <property type="entry name" value="PROKAR_LIPOPROTEIN"/>
    <property type="match status" value="1"/>
</dbReference>
<dbReference type="RefSeq" id="WP_122545788.1">
    <property type="nucleotide sequence ID" value="NZ_QWIV01000005.1"/>
</dbReference>
<accession>A0A3M7LE28</accession>
<dbReference type="InterPro" id="IPR041325">
    <property type="entry name" value="Gln_deamidase_2"/>
</dbReference>
<dbReference type="EMBL" id="QWIV01000005">
    <property type="protein sequence ID" value="RMZ60983.1"/>
    <property type="molecule type" value="Genomic_DNA"/>
</dbReference>
<dbReference type="Pfam" id="PF18626">
    <property type="entry name" value="Gln_deamidase_2"/>
    <property type="match status" value="1"/>
</dbReference>
<dbReference type="Proteomes" id="UP000267524">
    <property type="component" value="Unassembled WGS sequence"/>
</dbReference>
<proteinExistence type="predicted"/>
<evidence type="ECO:0000313" key="3">
    <source>
        <dbReference type="EMBL" id="RMZ60983.1"/>
    </source>
</evidence>
<reference evidence="3 4" key="1">
    <citation type="submission" date="2018-08" db="EMBL/GenBank/DDBJ databases">
        <title>Chryseobacterium nematophagum: a novel matrix digesting pathogen of nematodes.</title>
        <authorList>
            <person name="Page A."/>
            <person name="Roberts M."/>
            <person name="Felix M.-A."/>
            <person name="Weir W."/>
        </authorList>
    </citation>
    <scope>NUCLEOTIDE SEQUENCE [LARGE SCALE GENOMIC DNA]</scope>
    <source>
        <strain evidence="3 4">JUb275</strain>
    </source>
</reference>
<feature type="signal peptide" evidence="1">
    <location>
        <begin position="1"/>
        <end position="19"/>
    </location>
</feature>
<protein>
    <recommendedName>
        <fullName evidence="2">Protein glutaminase domain-containing protein</fullName>
    </recommendedName>
</protein>
<feature type="chain" id="PRO_5018313278" description="Protein glutaminase domain-containing protein" evidence="1">
    <location>
        <begin position="20"/>
        <end position="325"/>
    </location>
</feature>
<gene>
    <name evidence="3" type="ORF">D1632_03160</name>
</gene>
<dbReference type="Gene3D" id="2.40.50.340">
    <property type="match status" value="1"/>
</dbReference>
<comment type="caution">
    <text evidence="3">The sequence shown here is derived from an EMBL/GenBank/DDBJ whole genome shotgun (WGS) entry which is preliminary data.</text>
</comment>
<name>A0A3M7LE28_9FLAO</name>
<dbReference type="NCBIfam" id="NF040782">
    <property type="entry name" value="PG_glutam_Chrys"/>
    <property type="match status" value="1"/>
</dbReference>
<keyword evidence="4" id="KW-1185">Reference proteome</keyword>
<sequence>MKNKFLLALICITMLAVTACSESSREMNPALELKTGTYVVEDFGKTIPVSIEKENDHINVGFIYSAQLYTIKLNESNKEFIALLEEAVNKESTIHIYLRKNSNEIVKVEKLSDDESTAFRTSLMENQTIREKRNTYYKSVIENEGKLRSLFIKIKNNSCNGLHPSSPCANFNYGVDGCYARAHKIKQFLEENGYSSEKQWVYGNLRARTLDGKGCISWGYHVAILVTYINNYNKKVKAVVDPSLFPNKLVSIREWENACMNRSCGYVHVASRATTPSWIYYRSWDGRVKTMDINYNKTNCTLSKLRGYSGTQRAPADLASCNRLL</sequence>
<feature type="domain" description="Protein glutaminase" evidence="2">
    <location>
        <begin position="148"/>
        <end position="258"/>
    </location>
</feature>
<keyword evidence="1" id="KW-0732">Signal</keyword>
<dbReference type="Gene3D" id="3.10.620.30">
    <property type="match status" value="1"/>
</dbReference>
<evidence type="ECO:0000259" key="2">
    <source>
        <dbReference type="Pfam" id="PF18626"/>
    </source>
</evidence>
<evidence type="ECO:0000313" key="4">
    <source>
        <dbReference type="Proteomes" id="UP000267524"/>
    </source>
</evidence>